<accession>A0ABY6CUP6</accession>
<evidence type="ECO:0000256" key="5">
    <source>
        <dbReference type="ARBA" id="ARBA00023136"/>
    </source>
</evidence>
<dbReference type="PANTHER" id="PTHR30238:SF0">
    <property type="entry name" value="THYLAKOID MEMBRANE PROTEIN TERC, CHLOROPLASTIC"/>
    <property type="match status" value="1"/>
</dbReference>
<comment type="subcellular location">
    <subcellularLocation>
        <location evidence="1">Membrane</location>
        <topology evidence="1">Multi-pass membrane protein</topology>
    </subcellularLocation>
</comment>
<keyword evidence="3 6" id="KW-0812">Transmembrane</keyword>
<evidence type="ECO:0000256" key="4">
    <source>
        <dbReference type="ARBA" id="ARBA00022989"/>
    </source>
</evidence>
<feature type="transmembrane region" description="Helical" evidence="6">
    <location>
        <begin position="88"/>
        <end position="104"/>
    </location>
</feature>
<feature type="transmembrane region" description="Helical" evidence="6">
    <location>
        <begin position="263"/>
        <end position="283"/>
    </location>
</feature>
<dbReference type="EMBL" id="CP106679">
    <property type="protein sequence ID" value="UXP33173.1"/>
    <property type="molecule type" value="Genomic_DNA"/>
</dbReference>
<dbReference type="RefSeq" id="WP_262310602.1">
    <property type="nucleotide sequence ID" value="NZ_CP106679.1"/>
</dbReference>
<dbReference type="InterPro" id="IPR022369">
    <property type="entry name" value="Integral_membrane_TerC_rswitch"/>
</dbReference>
<feature type="transmembrane region" description="Helical" evidence="6">
    <location>
        <begin position="201"/>
        <end position="221"/>
    </location>
</feature>
<feature type="transmembrane region" description="Helical" evidence="6">
    <location>
        <begin position="142"/>
        <end position="159"/>
    </location>
</feature>
<evidence type="ECO:0000256" key="3">
    <source>
        <dbReference type="ARBA" id="ARBA00022692"/>
    </source>
</evidence>
<evidence type="ECO:0000256" key="1">
    <source>
        <dbReference type="ARBA" id="ARBA00004141"/>
    </source>
</evidence>
<proteinExistence type="inferred from homology"/>
<feature type="transmembrane region" description="Helical" evidence="6">
    <location>
        <begin position="303"/>
        <end position="325"/>
    </location>
</feature>
<organism evidence="7 8">
    <name type="scientific">Reichenbachiella agarivorans</name>
    <dbReference type="NCBI Taxonomy" id="2979464"/>
    <lineage>
        <taxon>Bacteria</taxon>
        <taxon>Pseudomonadati</taxon>
        <taxon>Bacteroidota</taxon>
        <taxon>Cytophagia</taxon>
        <taxon>Cytophagales</taxon>
        <taxon>Reichenbachiellaceae</taxon>
        <taxon>Reichenbachiella</taxon>
    </lineage>
</organism>
<dbReference type="PANTHER" id="PTHR30238">
    <property type="entry name" value="MEMBRANE BOUND PREDICTED REDOX MODULATOR"/>
    <property type="match status" value="1"/>
</dbReference>
<dbReference type="Pfam" id="PF03741">
    <property type="entry name" value="TerC"/>
    <property type="match status" value="1"/>
</dbReference>
<feature type="transmembrane region" description="Helical" evidence="6">
    <location>
        <begin position="48"/>
        <end position="68"/>
    </location>
</feature>
<keyword evidence="4 6" id="KW-1133">Transmembrane helix</keyword>
<feature type="transmembrane region" description="Helical" evidence="6">
    <location>
        <begin position="236"/>
        <end position="256"/>
    </location>
</feature>
<protein>
    <submittedName>
        <fullName evidence="7">TerC family protein</fullName>
    </submittedName>
</protein>
<evidence type="ECO:0000256" key="2">
    <source>
        <dbReference type="ARBA" id="ARBA00007511"/>
    </source>
</evidence>
<dbReference type="Proteomes" id="UP001065174">
    <property type="component" value="Chromosome"/>
</dbReference>
<feature type="transmembrane region" description="Helical" evidence="6">
    <location>
        <begin position="116"/>
        <end position="136"/>
    </location>
</feature>
<reference evidence="7" key="1">
    <citation type="submission" date="2022-09" db="EMBL/GenBank/DDBJ databases">
        <title>Comparative genomics and taxonomic characterization of three novel marine species of genus Reichenbachiella exhibiting antioxidant and polysaccharide degradation activities.</title>
        <authorList>
            <person name="Muhammad N."/>
            <person name="Lee Y.-J."/>
            <person name="Ko J."/>
            <person name="Kim S.-G."/>
        </authorList>
    </citation>
    <scope>NUCLEOTIDE SEQUENCE</scope>
    <source>
        <strain evidence="7">BKB1-1</strain>
    </source>
</reference>
<dbReference type="NCBIfam" id="TIGR03718">
    <property type="entry name" value="R_switched_Alx"/>
    <property type="match status" value="1"/>
</dbReference>
<keyword evidence="8" id="KW-1185">Reference proteome</keyword>
<keyword evidence="5 6" id="KW-0472">Membrane</keyword>
<evidence type="ECO:0000256" key="6">
    <source>
        <dbReference type="SAM" id="Phobius"/>
    </source>
</evidence>
<comment type="similarity">
    <text evidence="2">Belongs to the TerC family.</text>
</comment>
<dbReference type="InterPro" id="IPR005496">
    <property type="entry name" value="Integral_membrane_TerC"/>
</dbReference>
<evidence type="ECO:0000313" key="8">
    <source>
        <dbReference type="Proteomes" id="UP001065174"/>
    </source>
</evidence>
<feature type="transmembrane region" description="Helical" evidence="6">
    <location>
        <begin position="15"/>
        <end position="36"/>
    </location>
</feature>
<sequence length="342" mass="38989">MNLIFTNLFSGTNELLLFGLFGIVIILFLVVDLGLVHKGPKKISQKDALLQTIFWIFISTVFGAMIYFFGGGTEDALEFFSAYVTEKALSVDNIFVILLILRYFKVKDEYYHDILFWGILGAIVFRAIFIFLGALLIGEFHWILYIFGVFLIYSGIKIFNEDEEMDIEPEKNLVAKWARKFLPISKEEKGGKFFFRENGKFWFTPLFLVIILIETTDLIFAVDSIPAAFAISQNEFIIYTSNIFAVMGLRAMFFLLANVLDKFYLLQKGLSIVLIFIGAKMLLEWDLIQSGFQYIGLGHVHIPVIWSFVVIILALTLSIVLSVIFPQAPEPAEPIETTENKA</sequence>
<name>A0ABY6CUP6_9BACT</name>
<gene>
    <name evidence="7" type="ORF">N6H18_04290</name>
</gene>
<evidence type="ECO:0000313" key="7">
    <source>
        <dbReference type="EMBL" id="UXP33173.1"/>
    </source>
</evidence>